<evidence type="ECO:0000256" key="1">
    <source>
        <dbReference type="SAM" id="Phobius"/>
    </source>
</evidence>
<protein>
    <submittedName>
        <fullName evidence="2">Uncharacterized protein</fullName>
    </submittedName>
</protein>
<comment type="caution">
    <text evidence="2">The sequence shown here is derived from an EMBL/GenBank/DDBJ whole genome shotgun (WGS) entry which is preliminary data.</text>
</comment>
<gene>
    <name evidence="2" type="ORF">N475_20520</name>
</gene>
<keyword evidence="1" id="KW-0472">Membrane</keyword>
<sequence length="55" mass="6575">MNAFYRVIGIFYKFWQKSRQNGLNKTYISTSCFSLAIYLLRLKLSLFTKTKQTQN</sequence>
<dbReference type="Proteomes" id="UP000076643">
    <property type="component" value="Unassembled WGS sequence"/>
</dbReference>
<keyword evidence="1" id="KW-0812">Transmembrane</keyword>
<evidence type="ECO:0000313" key="2">
    <source>
        <dbReference type="EMBL" id="KZN32907.1"/>
    </source>
</evidence>
<proteinExistence type="predicted"/>
<name>A0A166VIB6_9GAMM</name>
<evidence type="ECO:0000313" key="3">
    <source>
        <dbReference type="Proteomes" id="UP000076643"/>
    </source>
</evidence>
<dbReference type="EMBL" id="AUYB01000126">
    <property type="protein sequence ID" value="KZN32907.1"/>
    <property type="molecule type" value="Genomic_DNA"/>
</dbReference>
<organism evidence="2 3">
    <name type="scientific">Pseudoalteromonas luteoviolacea DSM 6061</name>
    <dbReference type="NCBI Taxonomy" id="1365250"/>
    <lineage>
        <taxon>Bacteria</taxon>
        <taxon>Pseudomonadati</taxon>
        <taxon>Pseudomonadota</taxon>
        <taxon>Gammaproteobacteria</taxon>
        <taxon>Alteromonadales</taxon>
        <taxon>Pseudoalteromonadaceae</taxon>
        <taxon>Pseudoalteromonas</taxon>
    </lineage>
</organism>
<dbReference type="PATRIC" id="fig|1365250.3.peg.3935"/>
<dbReference type="AlphaFoldDB" id="A0A166VIB6"/>
<keyword evidence="3" id="KW-1185">Reference proteome</keyword>
<accession>A0A166VIB6</accession>
<keyword evidence="1" id="KW-1133">Transmembrane helix</keyword>
<reference evidence="2 3" key="1">
    <citation type="submission" date="2013-07" db="EMBL/GenBank/DDBJ databases">
        <title>Comparative Genomic and Metabolomic Analysis of Twelve Strains of Pseudoalteromonas luteoviolacea.</title>
        <authorList>
            <person name="Vynne N.G."/>
            <person name="Mansson M."/>
            <person name="Gram L."/>
        </authorList>
    </citation>
    <scope>NUCLEOTIDE SEQUENCE [LARGE SCALE GENOMIC DNA]</scope>
    <source>
        <strain evidence="2 3">DSM 6061</strain>
    </source>
</reference>
<feature type="transmembrane region" description="Helical" evidence="1">
    <location>
        <begin position="26"/>
        <end position="44"/>
    </location>
</feature>